<dbReference type="InterPro" id="IPR002937">
    <property type="entry name" value="Amino_oxidase"/>
</dbReference>
<dbReference type="Gene3D" id="1.10.3110.10">
    <property type="entry name" value="protoporphyrinogen ix oxidase, domain 3"/>
    <property type="match status" value="1"/>
</dbReference>
<dbReference type="PANTHER" id="PTHR42923:SF3">
    <property type="entry name" value="PROTOPORPHYRINOGEN OXIDASE"/>
    <property type="match status" value="1"/>
</dbReference>
<keyword evidence="12" id="KW-0963">Cytoplasm</keyword>
<evidence type="ECO:0000313" key="14">
    <source>
        <dbReference type="EMBL" id="OIJ36415.1"/>
    </source>
</evidence>
<evidence type="ECO:0000256" key="7">
    <source>
        <dbReference type="ARBA" id="ARBA00019046"/>
    </source>
</evidence>
<dbReference type="GO" id="GO:0006783">
    <property type="term" value="P:heme biosynthetic process"/>
    <property type="evidence" value="ECO:0007669"/>
    <property type="project" value="UniProtKB-UniRule"/>
</dbReference>
<evidence type="ECO:0000256" key="9">
    <source>
        <dbReference type="ARBA" id="ARBA00022827"/>
    </source>
</evidence>
<comment type="function">
    <text evidence="3 12">Involved in coproporphyrin-dependent heme b biosynthesis. Catalyzes the oxidation of coproporphyrinogen III to coproporphyrin III.</text>
</comment>
<keyword evidence="8 12" id="KW-0285">Flavoprotein</keyword>
<keyword evidence="10 12" id="KW-0560">Oxidoreductase</keyword>
<comment type="cofactor">
    <cofactor evidence="2 12">
        <name>FAD</name>
        <dbReference type="ChEBI" id="CHEBI:57692"/>
    </cofactor>
</comment>
<protein>
    <recommendedName>
        <fullName evidence="7 12">Coproporphyrinogen III oxidase</fullName>
        <ecNumber evidence="6 12">1.3.3.15</ecNumber>
    </recommendedName>
</protein>
<dbReference type="SUPFAM" id="SSF54373">
    <property type="entry name" value="FAD-linked reductases, C-terminal domain"/>
    <property type="match status" value="1"/>
</dbReference>
<evidence type="ECO:0000259" key="13">
    <source>
        <dbReference type="Pfam" id="PF01593"/>
    </source>
</evidence>
<comment type="similarity">
    <text evidence="5 12">Belongs to the protoporphyrinogen/coproporphyrinogen oxidase family. Coproporphyrinogen III oxidase subfamily.</text>
</comment>
<dbReference type="InterPro" id="IPR050464">
    <property type="entry name" value="Zeta_carotene_desat/Oxidored"/>
</dbReference>
<dbReference type="Pfam" id="PF01593">
    <property type="entry name" value="Amino_oxidase"/>
    <property type="match status" value="1"/>
</dbReference>
<evidence type="ECO:0000256" key="4">
    <source>
        <dbReference type="ARBA" id="ARBA00004744"/>
    </source>
</evidence>
<comment type="subcellular location">
    <subcellularLocation>
        <location evidence="12">Cytoplasm</location>
    </subcellularLocation>
</comment>
<evidence type="ECO:0000256" key="3">
    <source>
        <dbReference type="ARBA" id="ARBA00002185"/>
    </source>
</evidence>
<reference evidence="14 15" key="1">
    <citation type="submission" date="2016-10" db="EMBL/GenBank/DDBJ databases">
        <title>Draft genome sequence of strain LCT isolated from the Shenzhou X spacecraft of China.</title>
        <authorList>
            <person name="Huang B."/>
        </authorList>
    </citation>
    <scope>NUCLEOTIDE SEQUENCE [LARGE SCALE GENOMIC DNA]</scope>
    <source>
        <strain evidence="14 15">LCT-H5</strain>
    </source>
</reference>
<dbReference type="EMBL" id="MODZ01000003">
    <property type="protein sequence ID" value="OIJ36415.1"/>
    <property type="molecule type" value="Genomic_DNA"/>
</dbReference>
<dbReference type="UniPathway" id="UPA00252"/>
<accession>A0A1S2N121</accession>
<dbReference type="EC" id="1.3.3.15" evidence="6 12"/>
<keyword evidence="9 12" id="KW-0274">FAD</keyword>
<evidence type="ECO:0000256" key="12">
    <source>
        <dbReference type="RuleBase" id="RU364052"/>
    </source>
</evidence>
<dbReference type="OrthoDB" id="3450553at2"/>
<keyword evidence="11 12" id="KW-0350">Heme biosynthesis</keyword>
<comment type="catalytic activity">
    <reaction evidence="1">
        <text>coproporphyrinogen III + 3 O2 = coproporphyrin III + 3 H2O2</text>
        <dbReference type="Rhea" id="RHEA:43436"/>
        <dbReference type="ChEBI" id="CHEBI:15379"/>
        <dbReference type="ChEBI" id="CHEBI:16240"/>
        <dbReference type="ChEBI" id="CHEBI:57309"/>
        <dbReference type="ChEBI" id="CHEBI:131725"/>
        <dbReference type="EC" id="1.3.3.15"/>
    </reaction>
    <physiologicalReaction direction="left-to-right" evidence="1">
        <dbReference type="Rhea" id="RHEA:43437"/>
    </physiologicalReaction>
</comment>
<dbReference type="GO" id="GO:0005737">
    <property type="term" value="C:cytoplasm"/>
    <property type="evidence" value="ECO:0007669"/>
    <property type="project" value="UniProtKB-SubCell"/>
</dbReference>
<evidence type="ECO:0000256" key="10">
    <source>
        <dbReference type="ARBA" id="ARBA00023002"/>
    </source>
</evidence>
<gene>
    <name evidence="14" type="ORF">BK826_03040</name>
</gene>
<dbReference type="InterPro" id="IPR004572">
    <property type="entry name" value="Protoporphyrinogen_oxidase"/>
</dbReference>
<feature type="domain" description="Amine oxidase" evidence="13">
    <location>
        <begin position="21"/>
        <end position="433"/>
    </location>
</feature>
<dbReference type="Gene3D" id="3.90.660.20">
    <property type="entry name" value="Protoporphyrinogen oxidase, mitochondrial, domain 2"/>
    <property type="match status" value="1"/>
</dbReference>
<dbReference type="AlphaFoldDB" id="A0A1S2N121"/>
<dbReference type="SUPFAM" id="SSF51905">
    <property type="entry name" value="FAD/NAD(P)-binding domain"/>
    <property type="match status" value="1"/>
</dbReference>
<dbReference type="InterPro" id="IPR036188">
    <property type="entry name" value="FAD/NAD-bd_sf"/>
</dbReference>
<evidence type="ECO:0000256" key="5">
    <source>
        <dbReference type="ARBA" id="ARBA00008310"/>
    </source>
</evidence>
<evidence type="ECO:0000256" key="2">
    <source>
        <dbReference type="ARBA" id="ARBA00001974"/>
    </source>
</evidence>
<name>A0A1S2N121_9MICC</name>
<evidence type="ECO:0000313" key="15">
    <source>
        <dbReference type="Proteomes" id="UP000179540"/>
    </source>
</evidence>
<dbReference type="GO" id="GO:0004729">
    <property type="term" value="F:oxygen-dependent protoporphyrinogen oxidase activity"/>
    <property type="evidence" value="ECO:0007669"/>
    <property type="project" value="UniProtKB-UniRule"/>
</dbReference>
<evidence type="ECO:0000256" key="11">
    <source>
        <dbReference type="ARBA" id="ARBA00023133"/>
    </source>
</evidence>
<dbReference type="NCBIfam" id="TIGR00562">
    <property type="entry name" value="proto_IX_ox"/>
    <property type="match status" value="1"/>
</dbReference>
<dbReference type="Gene3D" id="3.50.50.60">
    <property type="entry name" value="FAD/NAD(P)-binding domain"/>
    <property type="match status" value="1"/>
</dbReference>
<evidence type="ECO:0000256" key="1">
    <source>
        <dbReference type="ARBA" id="ARBA00001755"/>
    </source>
</evidence>
<comment type="caution">
    <text evidence="14">The sequence shown here is derived from an EMBL/GenBank/DDBJ whole genome shotgun (WGS) entry which is preliminary data.</text>
</comment>
<dbReference type="PANTHER" id="PTHR42923">
    <property type="entry name" value="PROTOPORPHYRINOGEN OXIDASE"/>
    <property type="match status" value="1"/>
</dbReference>
<evidence type="ECO:0000256" key="6">
    <source>
        <dbReference type="ARBA" id="ARBA00012402"/>
    </source>
</evidence>
<comment type="pathway">
    <text evidence="4 12">Porphyrin-containing compound metabolism; protoheme biosynthesis.</text>
</comment>
<dbReference type="Proteomes" id="UP000179540">
    <property type="component" value="Unassembled WGS sequence"/>
</dbReference>
<evidence type="ECO:0000256" key="8">
    <source>
        <dbReference type="ARBA" id="ARBA00022630"/>
    </source>
</evidence>
<organism evidence="14 15">
    <name type="scientific">Rothia kristinae</name>
    <dbReference type="NCBI Taxonomy" id="37923"/>
    <lineage>
        <taxon>Bacteria</taxon>
        <taxon>Bacillati</taxon>
        <taxon>Actinomycetota</taxon>
        <taxon>Actinomycetes</taxon>
        <taxon>Micrococcales</taxon>
        <taxon>Micrococcaceae</taxon>
        <taxon>Rothia</taxon>
    </lineage>
</organism>
<sequence length="486" mass="50267">MPGAETRARRPRTALVIGGGIAGLVAARELSSRGLRTTVLERREHFGGVVAAHELSGMVLDSGAESFATRSDAVPTLLDELGLAERIVRPRAAGSWLHLPAGSVPMPASGILGIPGNPLDPALLPALGRSGQYRAGLDRFLPARVGAQERTLGGLVRARMGRAVAENLVAPVTTGIHSTDPDELDADTVAPGLRAGIREHGSLAASAAALRAASPAGSQVAGIEGGMNQLSEALVADLTRRGVRLVDACEVLALDRDADRGTWMAIRRQRGAGDRSALRADVVVVAADAATAARLLGPHLPADAVPAVDPGPRLALVTLVLHGPALDGAPRGTGVLVAEAARDVRAKALTHANAKWEWIDERVGPHRHVLRLSYGRGTRSGQSPVDETDLPDGKLTALALHDAARILGVPLSRKDVVGADVVRWARAMPSVPAGHREQVGRFRQALSELDGAGAVGAWLAGTGLASVVPDARRAVTALDLPAPRGG</sequence>
<dbReference type="RefSeq" id="WP_075514330.1">
    <property type="nucleotide sequence ID" value="NZ_MODZ01000003.1"/>
</dbReference>
<proteinExistence type="inferred from homology"/>